<dbReference type="Proteomes" id="UP001576774">
    <property type="component" value="Unassembled WGS sequence"/>
</dbReference>
<reference evidence="2 3" key="1">
    <citation type="submission" date="2024-09" db="EMBL/GenBank/DDBJ databases">
        <title>Floridaenema gen nov. (Aerosakkonemataceae, Aerosakkonematales ord. nov., Cyanobacteria) from benthic tropical and subtropical fresh waters, with the description of four new species.</title>
        <authorList>
            <person name="Moretto J.A."/>
            <person name="Berthold D.E."/>
            <person name="Lefler F.W."/>
            <person name="Huang I.-S."/>
            <person name="Laughinghouse H. IV."/>
        </authorList>
    </citation>
    <scope>NUCLEOTIDE SEQUENCE [LARGE SCALE GENOMIC DNA]</scope>
    <source>
        <strain evidence="2 3">BLCC-F46</strain>
    </source>
</reference>
<protein>
    <submittedName>
        <fullName evidence="2">WD40 repeat domain-containing protein</fullName>
    </submittedName>
</protein>
<dbReference type="InterPro" id="IPR015943">
    <property type="entry name" value="WD40/YVTN_repeat-like_dom_sf"/>
</dbReference>
<keyword evidence="3" id="KW-1185">Reference proteome</keyword>
<dbReference type="Gene3D" id="2.130.10.10">
    <property type="entry name" value="YVTN repeat-like/Quinoprotein amine dehydrogenase"/>
    <property type="match status" value="1"/>
</dbReference>
<dbReference type="PROSITE" id="PS50294">
    <property type="entry name" value="WD_REPEATS_REGION"/>
    <property type="match status" value="1"/>
</dbReference>
<sequence length="83" mass="9416">MNFWLNLISFLIWLQDIALSPDRKTIITNGSETGQIKLWSVQKKQKREQVSGHSNVTSVVFSPDGQTLASGSADKTIKIWRRN</sequence>
<dbReference type="EMBL" id="JBHFNQ010000251">
    <property type="protein sequence ID" value="MFB2881865.1"/>
    <property type="molecule type" value="Genomic_DNA"/>
</dbReference>
<name>A0ABV4XGC8_9CYAN</name>
<gene>
    <name evidence="2" type="ORF">ACE1CC_33875</name>
</gene>
<dbReference type="Pfam" id="PF00400">
    <property type="entry name" value="WD40"/>
    <property type="match status" value="2"/>
</dbReference>
<dbReference type="SMART" id="SM00320">
    <property type="entry name" value="WD40"/>
    <property type="match status" value="2"/>
</dbReference>
<organism evidence="2 3">
    <name type="scientific">Floridaenema aerugineum BLCC-F46</name>
    <dbReference type="NCBI Taxonomy" id="3153654"/>
    <lineage>
        <taxon>Bacteria</taxon>
        <taxon>Bacillati</taxon>
        <taxon>Cyanobacteriota</taxon>
        <taxon>Cyanophyceae</taxon>
        <taxon>Oscillatoriophycideae</taxon>
        <taxon>Aerosakkonematales</taxon>
        <taxon>Aerosakkonemataceae</taxon>
        <taxon>Floridanema</taxon>
        <taxon>Floridanema aerugineum</taxon>
    </lineage>
</organism>
<dbReference type="InterPro" id="IPR011047">
    <property type="entry name" value="Quinoprotein_ADH-like_sf"/>
</dbReference>
<dbReference type="PANTHER" id="PTHR19879:SF9">
    <property type="entry name" value="TRANSCRIPTION INITIATION FACTOR TFIID SUBUNIT 5"/>
    <property type="match status" value="1"/>
</dbReference>
<proteinExistence type="predicted"/>
<dbReference type="InterPro" id="IPR001680">
    <property type="entry name" value="WD40_rpt"/>
</dbReference>
<evidence type="ECO:0000256" key="1">
    <source>
        <dbReference type="PROSITE-ProRule" id="PRU00221"/>
    </source>
</evidence>
<accession>A0ABV4XGC8</accession>
<comment type="caution">
    <text evidence="2">The sequence shown here is derived from an EMBL/GenBank/DDBJ whole genome shotgun (WGS) entry which is preliminary data.</text>
</comment>
<dbReference type="SUPFAM" id="SSF50998">
    <property type="entry name" value="Quinoprotein alcohol dehydrogenase-like"/>
    <property type="match status" value="1"/>
</dbReference>
<feature type="repeat" description="WD" evidence="1">
    <location>
        <begin position="56"/>
        <end position="83"/>
    </location>
</feature>
<keyword evidence="1" id="KW-0853">WD repeat</keyword>
<dbReference type="PROSITE" id="PS50082">
    <property type="entry name" value="WD_REPEATS_2"/>
    <property type="match status" value="1"/>
</dbReference>
<dbReference type="PANTHER" id="PTHR19879">
    <property type="entry name" value="TRANSCRIPTION INITIATION FACTOR TFIID"/>
    <property type="match status" value="1"/>
</dbReference>
<evidence type="ECO:0000313" key="2">
    <source>
        <dbReference type="EMBL" id="MFB2881865.1"/>
    </source>
</evidence>
<dbReference type="RefSeq" id="WP_413274829.1">
    <property type="nucleotide sequence ID" value="NZ_JBHFNQ010000251.1"/>
</dbReference>
<evidence type="ECO:0000313" key="3">
    <source>
        <dbReference type="Proteomes" id="UP001576774"/>
    </source>
</evidence>